<dbReference type="GeneID" id="93258079"/>
<proteinExistence type="inferred from homology"/>
<dbReference type="InterPro" id="IPR043429">
    <property type="entry name" value="ArtM/GltK/GlnP/TcyL/YhdX-like"/>
</dbReference>
<dbReference type="InterPro" id="IPR000515">
    <property type="entry name" value="MetI-like"/>
</dbReference>
<feature type="transmembrane region" description="Helical" evidence="9">
    <location>
        <begin position="90"/>
        <end position="112"/>
    </location>
</feature>
<comment type="similarity">
    <text evidence="2">Belongs to the binding-protein-dependent transport system permease family. HisMQ subfamily.</text>
</comment>
<evidence type="ECO:0000313" key="11">
    <source>
        <dbReference type="EMBL" id="KWZ81828.1"/>
    </source>
</evidence>
<sequence>MDWTVVQNSLPMFEKGFWLTLRLSFFGIIGAGVLGLICSFIQYFKVPVLRKLVSAYVELSRNTPLLIQLFFLFYGLPQVGIKFSAEVCGIIGIIFLGGSYMAEGFSGGLAGVSKTQIESGLAIGLSRFQLARYVIFPQGLMLSVPAFAANVIFLIKETSIFTVLAIPELTNTALDLIGMYYNTNEYLFMLVVAYAIILIPLSILLTWLEKKVRYGTFGN</sequence>
<dbReference type="PANTHER" id="PTHR30614:SF37">
    <property type="entry name" value="AMINO-ACID ABC TRANSPORTER PERMEASE PROTEIN YHDX-RELATED"/>
    <property type="match status" value="1"/>
</dbReference>
<dbReference type="InterPro" id="IPR010065">
    <property type="entry name" value="AA_ABC_transptr_permease_3TM"/>
</dbReference>
<comment type="subcellular location">
    <subcellularLocation>
        <location evidence="1 9">Cell membrane</location>
        <topology evidence="1 9">Multi-pass membrane protein</topology>
    </subcellularLocation>
</comment>
<dbReference type="RefSeq" id="WP_013860860.1">
    <property type="nucleotide sequence ID" value="NZ_CABJCT010000004.1"/>
</dbReference>
<dbReference type="InterPro" id="IPR035906">
    <property type="entry name" value="MetI-like_sf"/>
</dbReference>
<dbReference type="OMA" id="CLYVATC"/>
<evidence type="ECO:0000256" key="3">
    <source>
        <dbReference type="ARBA" id="ARBA00022448"/>
    </source>
</evidence>
<keyword evidence="4" id="KW-1003">Cell membrane</keyword>
<dbReference type="Proteomes" id="UP000075304">
    <property type="component" value="Unassembled WGS sequence"/>
</dbReference>
<evidence type="ECO:0000256" key="1">
    <source>
        <dbReference type="ARBA" id="ARBA00004651"/>
    </source>
</evidence>
<dbReference type="GO" id="GO:0022857">
    <property type="term" value="F:transmembrane transporter activity"/>
    <property type="evidence" value="ECO:0007669"/>
    <property type="project" value="InterPro"/>
</dbReference>
<gene>
    <name evidence="12" type="ORF">B4099_1497</name>
    <name evidence="11" type="ORF">HMPREF3213_01841</name>
</gene>
<evidence type="ECO:0000256" key="9">
    <source>
        <dbReference type="RuleBase" id="RU363032"/>
    </source>
</evidence>
<dbReference type="GO" id="GO:0006865">
    <property type="term" value="P:amino acid transport"/>
    <property type="evidence" value="ECO:0007669"/>
    <property type="project" value="UniProtKB-KW"/>
</dbReference>
<keyword evidence="3 9" id="KW-0813">Transport</keyword>
<evidence type="ECO:0000256" key="7">
    <source>
        <dbReference type="ARBA" id="ARBA00022989"/>
    </source>
</evidence>
<dbReference type="PROSITE" id="PS50928">
    <property type="entry name" value="ABC_TM1"/>
    <property type="match status" value="1"/>
</dbReference>
<dbReference type="Pfam" id="PF00528">
    <property type="entry name" value="BPD_transp_1"/>
    <property type="match status" value="1"/>
</dbReference>
<evidence type="ECO:0000256" key="8">
    <source>
        <dbReference type="ARBA" id="ARBA00023136"/>
    </source>
</evidence>
<reference evidence="13" key="3">
    <citation type="submission" date="2016-01" db="EMBL/GenBank/DDBJ databases">
        <authorList>
            <person name="Mitreva M."/>
            <person name="Pepin K.H."/>
            <person name="Mihindukulasuriya K.A."/>
            <person name="Fulton R."/>
            <person name="Fronick C."/>
            <person name="O'Laughlin M."/>
            <person name="Miner T."/>
            <person name="Herter B."/>
            <person name="Rosa B.A."/>
            <person name="Cordes M."/>
            <person name="Tomlinson C."/>
            <person name="Wollam A."/>
            <person name="Palsikar V.B."/>
            <person name="Mardis E.R."/>
            <person name="Wilson R.K."/>
        </authorList>
    </citation>
    <scope>NUCLEOTIDE SEQUENCE [LARGE SCALE GENOMIC DNA]</scope>
    <source>
        <strain evidence="13">GED7749B</strain>
    </source>
</reference>
<organism evidence="12 14">
    <name type="scientific">Heyndrickxia coagulans</name>
    <name type="common">Weizmannia coagulans</name>
    <dbReference type="NCBI Taxonomy" id="1398"/>
    <lineage>
        <taxon>Bacteria</taxon>
        <taxon>Bacillati</taxon>
        <taxon>Bacillota</taxon>
        <taxon>Bacilli</taxon>
        <taxon>Bacillales</taxon>
        <taxon>Bacillaceae</taxon>
        <taxon>Heyndrickxia</taxon>
    </lineage>
</organism>
<evidence type="ECO:0000256" key="2">
    <source>
        <dbReference type="ARBA" id="ARBA00010072"/>
    </source>
</evidence>
<dbReference type="EMBL" id="LRPN01000067">
    <property type="protein sequence ID" value="KWZ81828.1"/>
    <property type="molecule type" value="Genomic_DNA"/>
</dbReference>
<keyword evidence="8 9" id="KW-0472">Membrane</keyword>
<dbReference type="NCBIfam" id="TIGR01726">
    <property type="entry name" value="HEQRo_perm_3TM"/>
    <property type="match status" value="1"/>
</dbReference>
<dbReference type="Gene3D" id="1.10.3720.10">
    <property type="entry name" value="MetI-like"/>
    <property type="match status" value="1"/>
</dbReference>
<accession>A0A150K8V7</accession>
<dbReference type="CDD" id="cd06261">
    <property type="entry name" value="TM_PBP2"/>
    <property type="match status" value="1"/>
</dbReference>
<evidence type="ECO:0000256" key="6">
    <source>
        <dbReference type="ARBA" id="ARBA00022970"/>
    </source>
</evidence>
<keyword evidence="5 9" id="KW-0812">Transmembrane</keyword>
<dbReference type="PANTHER" id="PTHR30614">
    <property type="entry name" value="MEMBRANE COMPONENT OF AMINO ACID ABC TRANSPORTER"/>
    <property type="match status" value="1"/>
</dbReference>
<evidence type="ECO:0000313" key="14">
    <source>
        <dbReference type="Proteomes" id="UP000075304"/>
    </source>
</evidence>
<keyword evidence="7 9" id="KW-1133">Transmembrane helix</keyword>
<dbReference type="EMBL" id="LQYI01000087">
    <property type="protein sequence ID" value="KYC65618.1"/>
    <property type="molecule type" value="Genomic_DNA"/>
</dbReference>
<evidence type="ECO:0000256" key="5">
    <source>
        <dbReference type="ARBA" id="ARBA00022692"/>
    </source>
</evidence>
<reference evidence="11" key="2">
    <citation type="submission" date="2016-01" db="EMBL/GenBank/DDBJ databases">
        <authorList>
            <person name="Oliw E.H."/>
        </authorList>
    </citation>
    <scope>NUCLEOTIDE SEQUENCE [LARGE SCALE GENOMIC DNA]</scope>
    <source>
        <strain evidence="11">GED7749B</strain>
    </source>
</reference>
<evidence type="ECO:0000256" key="4">
    <source>
        <dbReference type="ARBA" id="ARBA00022475"/>
    </source>
</evidence>
<name>A0A150K8V7_HEYCO</name>
<evidence type="ECO:0000313" key="13">
    <source>
        <dbReference type="Proteomes" id="UP000070376"/>
    </source>
</evidence>
<feature type="transmembrane region" description="Helical" evidence="9">
    <location>
        <begin position="20"/>
        <end position="44"/>
    </location>
</feature>
<dbReference type="Proteomes" id="UP000070376">
    <property type="component" value="Unassembled WGS sequence"/>
</dbReference>
<protein>
    <submittedName>
        <fullName evidence="11">ABC transporter, permease protein</fullName>
    </submittedName>
</protein>
<feature type="domain" description="ABC transmembrane type-1" evidence="10">
    <location>
        <begin position="17"/>
        <end position="209"/>
    </location>
</feature>
<evidence type="ECO:0000259" key="10">
    <source>
        <dbReference type="PROSITE" id="PS50928"/>
    </source>
</evidence>
<dbReference type="GO" id="GO:0043190">
    <property type="term" value="C:ATP-binding cassette (ABC) transporter complex"/>
    <property type="evidence" value="ECO:0007669"/>
    <property type="project" value="InterPro"/>
</dbReference>
<dbReference type="PATRIC" id="fig|1398.22.peg.1845"/>
<feature type="transmembrane region" description="Helical" evidence="9">
    <location>
        <begin position="133"/>
        <end position="155"/>
    </location>
</feature>
<reference evidence="12 14" key="1">
    <citation type="submission" date="2016-01" db="EMBL/GenBank/DDBJ databases">
        <title>Genome Sequences of Twelve Sporeforming Bacillus Species Isolated from Foods.</title>
        <authorList>
            <person name="Berendsen E.M."/>
            <person name="Wells-Bennik M.H."/>
            <person name="Krawcyk A.O."/>
            <person name="De Jong A."/>
            <person name="Holsappel S."/>
            <person name="Eijlander R.T."/>
            <person name="Kuipers O.P."/>
        </authorList>
    </citation>
    <scope>NUCLEOTIDE SEQUENCE [LARGE SCALE GENOMIC DNA]</scope>
    <source>
        <strain evidence="12 14">B4099</strain>
    </source>
</reference>
<dbReference type="AlphaFoldDB" id="A0A150K8V7"/>
<keyword evidence="6" id="KW-0029">Amino-acid transport</keyword>
<comment type="caution">
    <text evidence="12">The sequence shown here is derived from an EMBL/GenBank/DDBJ whole genome shotgun (WGS) entry which is preliminary data.</text>
</comment>
<evidence type="ECO:0000313" key="12">
    <source>
        <dbReference type="EMBL" id="KYC65618.1"/>
    </source>
</evidence>
<feature type="transmembrane region" description="Helical" evidence="9">
    <location>
        <begin position="186"/>
        <end position="208"/>
    </location>
</feature>
<dbReference type="SUPFAM" id="SSF161098">
    <property type="entry name" value="MetI-like"/>
    <property type="match status" value="1"/>
</dbReference>